<name>A0AAV4BMB7_9GAST</name>
<dbReference type="PROSITE" id="PS50994">
    <property type="entry name" value="INTEGRASE"/>
    <property type="match status" value="1"/>
</dbReference>
<comment type="caution">
    <text evidence="2">The sequence shown here is derived from an EMBL/GenBank/DDBJ whole genome shotgun (WGS) entry which is preliminary data.</text>
</comment>
<evidence type="ECO:0000313" key="3">
    <source>
        <dbReference type="Proteomes" id="UP000735302"/>
    </source>
</evidence>
<protein>
    <submittedName>
        <fullName evidence="2">Transposon tf2-6 polyprotein</fullName>
    </submittedName>
</protein>
<dbReference type="Pfam" id="PF18701">
    <property type="entry name" value="DUF5641"/>
    <property type="match status" value="1"/>
</dbReference>
<dbReference type="PANTHER" id="PTHR47331">
    <property type="entry name" value="PHD-TYPE DOMAIN-CONTAINING PROTEIN"/>
    <property type="match status" value="1"/>
</dbReference>
<keyword evidence="3" id="KW-1185">Reference proteome</keyword>
<dbReference type="InterPro" id="IPR040676">
    <property type="entry name" value="DUF5641"/>
</dbReference>
<feature type="domain" description="Integrase catalytic" evidence="1">
    <location>
        <begin position="742"/>
        <end position="916"/>
    </location>
</feature>
<dbReference type="Gene3D" id="3.30.420.10">
    <property type="entry name" value="Ribonuclease H-like superfamily/Ribonuclease H"/>
    <property type="match status" value="1"/>
</dbReference>
<dbReference type="InterPro" id="IPR001584">
    <property type="entry name" value="Integrase_cat-core"/>
</dbReference>
<dbReference type="EMBL" id="BLXT01005124">
    <property type="protein sequence ID" value="GFO20072.1"/>
    <property type="molecule type" value="Genomic_DNA"/>
</dbReference>
<dbReference type="Proteomes" id="UP000735302">
    <property type="component" value="Unassembled WGS sequence"/>
</dbReference>
<feature type="non-terminal residue" evidence="2">
    <location>
        <position position="1052"/>
    </location>
</feature>
<dbReference type="AlphaFoldDB" id="A0AAV4BMB7"/>
<reference evidence="2 3" key="1">
    <citation type="journal article" date="2021" name="Elife">
        <title>Chloroplast acquisition without the gene transfer in kleptoplastic sea slugs, Plakobranchus ocellatus.</title>
        <authorList>
            <person name="Maeda T."/>
            <person name="Takahashi S."/>
            <person name="Yoshida T."/>
            <person name="Shimamura S."/>
            <person name="Takaki Y."/>
            <person name="Nagai Y."/>
            <person name="Toyoda A."/>
            <person name="Suzuki Y."/>
            <person name="Arimoto A."/>
            <person name="Ishii H."/>
            <person name="Satoh N."/>
            <person name="Nishiyama T."/>
            <person name="Hasebe M."/>
            <person name="Maruyama T."/>
            <person name="Minagawa J."/>
            <person name="Obokata J."/>
            <person name="Shigenobu S."/>
        </authorList>
    </citation>
    <scope>NUCLEOTIDE SEQUENCE [LARGE SCALE GENOMIC DNA]</scope>
</reference>
<dbReference type="SUPFAM" id="SSF56672">
    <property type="entry name" value="DNA/RNA polymerases"/>
    <property type="match status" value="1"/>
</dbReference>
<dbReference type="InterPro" id="IPR008042">
    <property type="entry name" value="Retrotrans_Pao"/>
</dbReference>
<dbReference type="GO" id="GO:0003676">
    <property type="term" value="F:nucleic acid binding"/>
    <property type="evidence" value="ECO:0007669"/>
    <property type="project" value="InterPro"/>
</dbReference>
<evidence type="ECO:0000259" key="1">
    <source>
        <dbReference type="PROSITE" id="PS50994"/>
    </source>
</evidence>
<dbReference type="InterPro" id="IPR012337">
    <property type="entry name" value="RNaseH-like_sf"/>
</dbReference>
<proteinExistence type="predicted"/>
<sequence>MQVVRTSLKSPNGGVVEATVLFDGGSDRSFITESLVRELQLQKSGEEYFAFSGFGGTGSGPRKKRKIFSLELGGIALELTEIPIICADMFRAPVAEEIVNRFEVKFAEDLSVGRPVKTDILIGLDYYWKLVSCEMKRIDSLVAQKTHLGWMLSGEYEASSNPRGGSQLLCVQNVPERVLRSLWELDAIGISDVSETKDKVVDLFKSSISYGEGRYTVGLPWIPDKKVNLLNNRSIAEKRLFSLSRRLALNPGLQEAYNENLKEMEESGIIKEVKEELPLSGPVFYLPHKPVVREDSKTTKVRPVFDASAKGHNGVSLNDCLEAGPNLLPNLLEHHLEQYPERRAVSELDRNLYVDDFLSGADSEQEAWQLVAETKGIMAEAGMELTKWSSNSQSVANSILKEFDPRIDVRDSTKVLGLKWNPKEDCFFYSGLPAPANLAITKRSLLSFIARLFDPLGFMSPYVVTAKLLFQELWELGVEWDDELPVPLRDRFRKWLQDLDVLPEWKIPRCIAVSSWSGADSVRLHIFCDASEKAYGCCAYLWLQERKEVKVSLVMSKVRVSPLKRITLPRLELLAALLGSRIFRFLQICLQLPSTIEYKCYTDSMITLGWIKGNSNRWKAFVANRVQEIQNLSDPSCWHHCAGSENPADLLTRGITTKALMNSQLWLHGPEWLSSDTCPPSEQMFEVDLAELAVDEVKPTQCVVTESKPQEAIFQINRWGSIGKAIRIACQQPMAPLMEARLKQSPPFSVVGIDYAGPIFCKNAPGQKFYVLLFTCAVIRAVHLELTESLALSHFLLAFQRFVARRGMPNTIFSDNAMTFKSASSELFKMYGPDSPNWRFSVPRAPWWGGWWERMIKVMKVALKRSVGLKCLERIKLETTLVEVEACINSRPLTFVGDDFDSGHPLSPSHFLLGRGNHLLKVDIPLGVNSTLETIKSQKEMMDNQLLQFWKRWQNEYLKQLPLPKQRDKYGHLEVGSVILIREDNCTRLQWPMGVIVELIKGRDGIIRTVKVRTKTGCFTRPIQRIHDMELHAHPIIDSLDPGTREAQTTYT</sequence>
<dbReference type="InterPro" id="IPR036397">
    <property type="entry name" value="RNaseH_sf"/>
</dbReference>
<dbReference type="GO" id="GO:0015074">
    <property type="term" value="P:DNA integration"/>
    <property type="evidence" value="ECO:0007669"/>
    <property type="project" value="InterPro"/>
</dbReference>
<dbReference type="Pfam" id="PF05380">
    <property type="entry name" value="Peptidase_A17"/>
    <property type="match status" value="1"/>
</dbReference>
<gene>
    <name evidence="2" type="ORF">PoB_004657700</name>
</gene>
<evidence type="ECO:0000313" key="2">
    <source>
        <dbReference type="EMBL" id="GFO20072.1"/>
    </source>
</evidence>
<dbReference type="InterPro" id="IPR043502">
    <property type="entry name" value="DNA/RNA_pol_sf"/>
</dbReference>
<dbReference type="PANTHER" id="PTHR47331:SF4">
    <property type="entry name" value="PEPTIDASE S1 DOMAIN-CONTAINING PROTEIN"/>
    <property type="match status" value="1"/>
</dbReference>
<accession>A0AAV4BMB7</accession>
<organism evidence="2 3">
    <name type="scientific">Plakobranchus ocellatus</name>
    <dbReference type="NCBI Taxonomy" id="259542"/>
    <lineage>
        <taxon>Eukaryota</taxon>
        <taxon>Metazoa</taxon>
        <taxon>Spiralia</taxon>
        <taxon>Lophotrochozoa</taxon>
        <taxon>Mollusca</taxon>
        <taxon>Gastropoda</taxon>
        <taxon>Heterobranchia</taxon>
        <taxon>Euthyneura</taxon>
        <taxon>Panpulmonata</taxon>
        <taxon>Sacoglossa</taxon>
        <taxon>Placobranchoidea</taxon>
        <taxon>Plakobranchidae</taxon>
        <taxon>Plakobranchus</taxon>
    </lineage>
</organism>
<dbReference type="SUPFAM" id="SSF53098">
    <property type="entry name" value="Ribonuclease H-like"/>
    <property type="match status" value="1"/>
</dbReference>